<feature type="transmembrane region" description="Helical" evidence="1">
    <location>
        <begin position="129"/>
        <end position="157"/>
    </location>
</feature>
<keyword evidence="1" id="KW-1133">Transmembrane helix</keyword>
<evidence type="ECO:0008006" key="4">
    <source>
        <dbReference type="Google" id="ProtNLM"/>
    </source>
</evidence>
<dbReference type="EMBL" id="CAEY01000867">
    <property type="status" value="NOT_ANNOTATED_CDS"/>
    <property type="molecule type" value="Genomic_DNA"/>
</dbReference>
<dbReference type="Proteomes" id="UP000015104">
    <property type="component" value="Unassembled WGS sequence"/>
</dbReference>
<feature type="transmembrane region" description="Helical" evidence="1">
    <location>
        <begin position="27"/>
        <end position="53"/>
    </location>
</feature>
<reference evidence="3" key="1">
    <citation type="submission" date="2011-08" db="EMBL/GenBank/DDBJ databases">
        <authorList>
            <person name="Rombauts S."/>
        </authorList>
    </citation>
    <scope>NUCLEOTIDE SEQUENCE</scope>
    <source>
        <strain evidence="3">London</strain>
    </source>
</reference>
<keyword evidence="3" id="KW-1185">Reference proteome</keyword>
<evidence type="ECO:0000313" key="3">
    <source>
        <dbReference type="Proteomes" id="UP000015104"/>
    </source>
</evidence>
<evidence type="ECO:0000256" key="1">
    <source>
        <dbReference type="SAM" id="Phobius"/>
    </source>
</evidence>
<sequence>MARNSFTNYLNKFSLLKLNYLAVQSPWYFVFFRVTVIFLQTLITIRFIIFVTVKLEYSTALNSGDYAVNWPKPHHFLIIINILWFFCYWSSLFLCQRTNISPKKRFWFHALAILDDDISDWNKESKSTVIYFFFHILKANLLVGSLFSWCLYIPVLIESESFGQFILISLSGFNGAVAGYCSTSFCVNFSFIFAFYSFNTGLKYERIASRLSGQVSTRSHSSILDTIKDDLVRLLIENHKANYFWTQLNSTIFLLTFIAQIPILYLIFFVPLTTFTKCSMVMLGMLNFLCGQSITLLSGSFVKTKFNECHKQFNRVLINRIDLDLYHKIHLICSAEYLIDRQLFYIFGKFEFNNINYLLVVLEMISLLLLLIANAGSS</sequence>
<dbReference type="EnsemblMetazoa" id="tetur30g02469.1">
    <property type="protein sequence ID" value="tetur30g02469.1"/>
    <property type="gene ID" value="tetur30g02469"/>
</dbReference>
<feature type="transmembrane region" description="Helical" evidence="1">
    <location>
        <begin position="177"/>
        <end position="198"/>
    </location>
</feature>
<feature type="transmembrane region" description="Helical" evidence="1">
    <location>
        <begin position="252"/>
        <end position="274"/>
    </location>
</feature>
<protein>
    <recommendedName>
        <fullName evidence="4">Gustatory receptor</fullName>
    </recommendedName>
</protein>
<dbReference type="AlphaFoldDB" id="T1L0Z3"/>
<name>T1L0Z3_TETUR</name>
<reference evidence="2" key="2">
    <citation type="submission" date="2015-06" db="UniProtKB">
        <authorList>
            <consortium name="EnsemblMetazoa"/>
        </authorList>
    </citation>
    <scope>IDENTIFICATION</scope>
</reference>
<feature type="transmembrane region" description="Helical" evidence="1">
    <location>
        <begin position="73"/>
        <end position="95"/>
    </location>
</feature>
<accession>T1L0Z3</accession>
<proteinExistence type="predicted"/>
<keyword evidence="1" id="KW-0472">Membrane</keyword>
<dbReference type="HOGENOM" id="CLU_700820_0_0_1"/>
<evidence type="ECO:0000313" key="2">
    <source>
        <dbReference type="EnsemblMetazoa" id="tetur30g02469.1"/>
    </source>
</evidence>
<feature type="transmembrane region" description="Helical" evidence="1">
    <location>
        <begin position="280"/>
        <end position="302"/>
    </location>
</feature>
<keyword evidence="1" id="KW-0812">Transmembrane</keyword>
<feature type="transmembrane region" description="Helical" evidence="1">
    <location>
        <begin position="355"/>
        <end position="375"/>
    </location>
</feature>
<organism evidence="2 3">
    <name type="scientific">Tetranychus urticae</name>
    <name type="common">Two-spotted spider mite</name>
    <dbReference type="NCBI Taxonomy" id="32264"/>
    <lineage>
        <taxon>Eukaryota</taxon>
        <taxon>Metazoa</taxon>
        <taxon>Ecdysozoa</taxon>
        <taxon>Arthropoda</taxon>
        <taxon>Chelicerata</taxon>
        <taxon>Arachnida</taxon>
        <taxon>Acari</taxon>
        <taxon>Acariformes</taxon>
        <taxon>Trombidiformes</taxon>
        <taxon>Prostigmata</taxon>
        <taxon>Eleutherengona</taxon>
        <taxon>Raphignathae</taxon>
        <taxon>Tetranychoidea</taxon>
        <taxon>Tetranychidae</taxon>
        <taxon>Tetranychus</taxon>
    </lineage>
</organism>